<evidence type="ECO:0000313" key="1">
    <source>
        <dbReference type="EMBL" id="KAF5348281.1"/>
    </source>
</evidence>
<dbReference type="Gene3D" id="3.40.50.300">
    <property type="entry name" value="P-loop containing nucleotide triphosphate hydrolases"/>
    <property type="match status" value="1"/>
</dbReference>
<comment type="caution">
    <text evidence="1">The sequence shown here is derived from an EMBL/GenBank/DDBJ whole genome shotgun (WGS) entry which is preliminary data.</text>
</comment>
<dbReference type="AlphaFoldDB" id="A0A8H5FT73"/>
<reference evidence="1 2" key="1">
    <citation type="journal article" date="2020" name="ISME J.">
        <title>Uncovering the hidden diversity of litter-decomposition mechanisms in mushroom-forming fungi.</title>
        <authorList>
            <person name="Floudas D."/>
            <person name="Bentzer J."/>
            <person name="Ahren D."/>
            <person name="Johansson T."/>
            <person name="Persson P."/>
            <person name="Tunlid A."/>
        </authorList>
    </citation>
    <scope>NUCLEOTIDE SEQUENCE [LARGE SCALE GENOMIC DNA]</scope>
    <source>
        <strain evidence="1 2">CBS 146.42</strain>
    </source>
</reference>
<proteinExistence type="predicted"/>
<sequence>MEPESTIDEITKSVEIFRILSVGRSDVGKSSLINRVFGITDAVKGSHARRMRGSRLLHYPPLVHADVRDTHFPTSTNAHHQTDTQHRA</sequence>
<dbReference type="SUPFAM" id="SSF52540">
    <property type="entry name" value="P-loop containing nucleoside triphosphate hydrolases"/>
    <property type="match status" value="1"/>
</dbReference>
<name>A0A8H5FT73_9AGAR</name>
<gene>
    <name evidence="1" type="ORF">D9756_010484</name>
</gene>
<evidence type="ECO:0000313" key="2">
    <source>
        <dbReference type="Proteomes" id="UP000559027"/>
    </source>
</evidence>
<dbReference type="Proteomes" id="UP000559027">
    <property type="component" value="Unassembled WGS sequence"/>
</dbReference>
<dbReference type="EMBL" id="JAACJO010000020">
    <property type="protein sequence ID" value="KAF5348281.1"/>
    <property type="molecule type" value="Genomic_DNA"/>
</dbReference>
<protein>
    <recommendedName>
        <fullName evidence="3">G domain-containing protein</fullName>
    </recommendedName>
</protein>
<dbReference type="InterPro" id="IPR027417">
    <property type="entry name" value="P-loop_NTPase"/>
</dbReference>
<organism evidence="1 2">
    <name type="scientific">Leucocoprinus leucothites</name>
    <dbReference type="NCBI Taxonomy" id="201217"/>
    <lineage>
        <taxon>Eukaryota</taxon>
        <taxon>Fungi</taxon>
        <taxon>Dikarya</taxon>
        <taxon>Basidiomycota</taxon>
        <taxon>Agaricomycotina</taxon>
        <taxon>Agaricomycetes</taxon>
        <taxon>Agaricomycetidae</taxon>
        <taxon>Agaricales</taxon>
        <taxon>Agaricineae</taxon>
        <taxon>Agaricaceae</taxon>
        <taxon>Leucocoprinus</taxon>
    </lineage>
</organism>
<accession>A0A8H5FT73</accession>
<dbReference type="OrthoDB" id="391988at2759"/>
<keyword evidence="2" id="KW-1185">Reference proteome</keyword>
<evidence type="ECO:0008006" key="3">
    <source>
        <dbReference type="Google" id="ProtNLM"/>
    </source>
</evidence>